<proteinExistence type="predicted"/>
<gene>
    <name evidence="2" type="ORF">PCOR1329_LOCUS46138</name>
</gene>
<evidence type="ECO:0000256" key="1">
    <source>
        <dbReference type="SAM" id="MobiDB-lite"/>
    </source>
</evidence>
<protein>
    <submittedName>
        <fullName evidence="2">Uncharacterized protein</fullName>
    </submittedName>
</protein>
<evidence type="ECO:0000313" key="3">
    <source>
        <dbReference type="Proteomes" id="UP001189429"/>
    </source>
</evidence>
<organism evidence="2 3">
    <name type="scientific">Prorocentrum cordatum</name>
    <dbReference type="NCBI Taxonomy" id="2364126"/>
    <lineage>
        <taxon>Eukaryota</taxon>
        <taxon>Sar</taxon>
        <taxon>Alveolata</taxon>
        <taxon>Dinophyceae</taxon>
        <taxon>Prorocentrales</taxon>
        <taxon>Prorocentraceae</taxon>
        <taxon>Prorocentrum</taxon>
    </lineage>
</organism>
<name>A0ABN9U868_9DINO</name>
<dbReference type="EMBL" id="CAUYUJ010015548">
    <property type="protein sequence ID" value="CAK0855364.1"/>
    <property type="molecule type" value="Genomic_DNA"/>
</dbReference>
<reference evidence="2" key="1">
    <citation type="submission" date="2023-10" db="EMBL/GenBank/DDBJ databases">
        <authorList>
            <person name="Chen Y."/>
            <person name="Shah S."/>
            <person name="Dougan E. K."/>
            <person name="Thang M."/>
            <person name="Chan C."/>
        </authorList>
    </citation>
    <scope>NUCLEOTIDE SEQUENCE [LARGE SCALE GENOMIC DNA]</scope>
</reference>
<evidence type="ECO:0000313" key="2">
    <source>
        <dbReference type="EMBL" id="CAK0855364.1"/>
    </source>
</evidence>
<feature type="region of interest" description="Disordered" evidence="1">
    <location>
        <begin position="148"/>
        <end position="226"/>
    </location>
</feature>
<feature type="compositionally biased region" description="Low complexity" evidence="1">
    <location>
        <begin position="205"/>
        <end position="217"/>
    </location>
</feature>
<keyword evidence="3" id="KW-1185">Reference proteome</keyword>
<comment type="caution">
    <text evidence="2">The sequence shown here is derived from an EMBL/GenBank/DDBJ whole genome shotgun (WGS) entry which is preliminary data.</text>
</comment>
<accession>A0ABN9U868</accession>
<dbReference type="Proteomes" id="UP001189429">
    <property type="component" value="Unassembled WGS sequence"/>
</dbReference>
<feature type="compositionally biased region" description="Basic and acidic residues" evidence="1">
    <location>
        <begin position="152"/>
        <end position="173"/>
    </location>
</feature>
<sequence>MQALLRGVGVGLERPVQRVLHGSLRSLALILDSLAEHIALLLGRPFVEDDIWGGTEPEPCLVALGIGRSYLTGECGVASRYADRVLSMNWTVIEAGWPLFGWLRDLMCLHGLLERPRSTWGYPDLDMYQPEGDAGGGLHPGLLAAASSTYAEEPRDRRLPRGRRDAAHRDRARPQARPGGLGGLLAEQQHEQGLLTLPADHRTSTRAAATAPTSAPTCSPGAGPTA</sequence>